<name>A0A9X2YZR1_9MYCO</name>
<dbReference type="GO" id="GO:0030638">
    <property type="term" value="P:polyketide metabolic process"/>
    <property type="evidence" value="ECO:0007669"/>
    <property type="project" value="InterPro"/>
</dbReference>
<dbReference type="Gene3D" id="3.10.450.50">
    <property type="match status" value="1"/>
</dbReference>
<comment type="caution">
    <text evidence="1">The sequence shown here is derived from an EMBL/GenBank/DDBJ whole genome shotgun (WGS) entry which is preliminary data.</text>
</comment>
<proteinExistence type="predicted"/>
<dbReference type="EMBL" id="JACKVK010000005">
    <property type="protein sequence ID" value="MCV7420384.1"/>
    <property type="molecule type" value="Genomic_DNA"/>
</dbReference>
<accession>A0A9X2YZR1</accession>
<dbReference type="PANTHER" id="PTHR38436:SF1">
    <property type="entry name" value="ESTER CYCLASE"/>
    <property type="match status" value="1"/>
</dbReference>
<dbReference type="PANTHER" id="PTHR38436">
    <property type="entry name" value="POLYKETIDE CYCLASE SNOAL-LIKE DOMAIN"/>
    <property type="match status" value="1"/>
</dbReference>
<dbReference type="InterPro" id="IPR009959">
    <property type="entry name" value="Cyclase_SnoaL-like"/>
</dbReference>
<reference evidence="1" key="1">
    <citation type="submission" date="2020-07" db="EMBL/GenBank/DDBJ databases">
        <authorList>
            <person name="Pettersson B.M.F."/>
            <person name="Behra P.R.K."/>
            <person name="Ramesh M."/>
            <person name="Das S."/>
            <person name="Dasgupta S."/>
            <person name="Kirsebom L.A."/>
        </authorList>
    </citation>
    <scope>NUCLEOTIDE SEQUENCE</scope>
    <source>
        <strain evidence="1">DSM 44838</strain>
    </source>
</reference>
<evidence type="ECO:0000313" key="2">
    <source>
        <dbReference type="Proteomes" id="UP001141629"/>
    </source>
</evidence>
<evidence type="ECO:0000313" key="1">
    <source>
        <dbReference type="EMBL" id="MCV7420384.1"/>
    </source>
</evidence>
<dbReference type="Pfam" id="PF07366">
    <property type="entry name" value="SnoaL"/>
    <property type="match status" value="1"/>
</dbReference>
<reference evidence="1" key="2">
    <citation type="journal article" date="2022" name="BMC Genomics">
        <title>Comparative genome analysis of mycobacteria focusing on tRNA and non-coding RNA.</title>
        <authorList>
            <person name="Behra P.R.K."/>
            <person name="Pettersson B.M.F."/>
            <person name="Ramesh M."/>
            <person name="Das S."/>
            <person name="Dasgupta S."/>
            <person name="Kirsebom L.A."/>
        </authorList>
    </citation>
    <scope>NUCLEOTIDE SEQUENCE</scope>
    <source>
        <strain evidence="1">DSM 44838</strain>
    </source>
</reference>
<sequence length="131" mass="14911">MTSTRDDYESLYGAYLELCNAHDFDGMTAFYTPTIKVNDVVMEPDSVVAQFAPLVEGFPDWKWEVRSLLVDGDLLCLHFWVGGTHLGEFRGIEPTGRTVRISEFTLYRVEDGKFAEVWDVSDMESLMAQIT</sequence>
<protein>
    <submittedName>
        <fullName evidence="1">Ester cyclase</fullName>
    </submittedName>
</protein>
<organism evidence="1 2">
    <name type="scientific">Mycobacterium yunnanensis</name>
    <dbReference type="NCBI Taxonomy" id="368477"/>
    <lineage>
        <taxon>Bacteria</taxon>
        <taxon>Bacillati</taxon>
        <taxon>Actinomycetota</taxon>
        <taxon>Actinomycetes</taxon>
        <taxon>Mycobacteriales</taxon>
        <taxon>Mycobacteriaceae</taxon>
        <taxon>Mycobacterium</taxon>
    </lineage>
</organism>
<dbReference type="Proteomes" id="UP001141629">
    <property type="component" value="Unassembled WGS sequence"/>
</dbReference>
<dbReference type="AlphaFoldDB" id="A0A9X2YZR1"/>
<dbReference type="InterPro" id="IPR032710">
    <property type="entry name" value="NTF2-like_dom_sf"/>
</dbReference>
<dbReference type="RefSeq" id="WP_263995173.1">
    <property type="nucleotide sequence ID" value="NZ_JACKVK010000005.1"/>
</dbReference>
<gene>
    <name evidence="1" type="ORF">H7K45_07525</name>
</gene>
<keyword evidence="2" id="KW-1185">Reference proteome</keyword>
<dbReference type="SUPFAM" id="SSF54427">
    <property type="entry name" value="NTF2-like"/>
    <property type="match status" value="1"/>
</dbReference>